<gene>
    <name evidence="2" type="ORF">DWE98_11105</name>
</gene>
<dbReference type="GO" id="GO:0005737">
    <property type="term" value="C:cytoplasm"/>
    <property type="evidence" value="ECO:0007669"/>
    <property type="project" value="TreeGrafter"/>
</dbReference>
<reference evidence="3" key="1">
    <citation type="submission" date="2018-07" db="EMBL/GenBank/DDBJ databases">
        <authorList>
            <person name="Safronova V.I."/>
            <person name="Chirak E.R."/>
            <person name="Sazanova A.L."/>
        </authorList>
    </citation>
    <scope>NUCLEOTIDE SEQUENCE [LARGE SCALE GENOMIC DNA]</scope>
    <source>
        <strain evidence="3">RCAM04685</strain>
    </source>
</reference>
<dbReference type="SUPFAM" id="SSF47616">
    <property type="entry name" value="GST C-terminal domain-like"/>
    <property type="match status" value="1"/>
</dbReference>
<evidence type="ECO:0000313" key="2">
    <source>
        <dbReference type="EMBL" id="RDJ25285.1"/>
    </source>
</evidence>
<dbReference type="CDD" id="cd03049">
    <property type="entry name" value="GST_N_3"/>
    <property type="match status" value="1"/>
</dbReference>
<dbReference type="Gene3D" id="3.40.30.10">
    <property type="entry name" value="Glutaredoxin"/>
    <property type="match status" value="1"/>
</dbReference>
<dbReference type="Pfam" id="PF13410">
    <property type="entry name" value="GST_C_2"/>
    <property type="match status" value="1"/>
</dbReference>
<organism evidence="2 3">
    <name type="scientific">Bosea caraganae</name>
    <dbReference type="NCBI Taxonomy" id="2763117"/>
    <lineage>
        <taxon>Bacteria</taxon>
        <taxon>Pseudomonadati</taxon>
        <taxon>Pseudomonadota</taxon>
        <taxon>Alphaproteobacteria</taxon>
        <taxon>Hyphomicrobiales</taxon>
        <taxon>Boseaceae</taxon>
        <taxon>Bosea</taxon>
    </lineage>
</organism>
<accession>A0A370L699</accession>
<keyword evidence="3" id="KW-1185">Reference proteome</keyword>
<dbReference type="PROSITE" id="PS50404">
    <property type="entry name" value="GST_NTER"/>
    <property type="match status" value="1"/>
</dbReference>
<dbReference type="SUPFAM" id="SSF52833">
    <property type="entry name" value="Thioredoxin-like"/>
    <property type="match status" value="1"/>
</dbReference>
<dbReference type="Gene3D" id="1.20.1050.10">
    <property type="match status" value="1"/>
</dbReference>
<protein>
    <submittedName>
        <fullName evidence="2">Glutathione S-transferase</fullName>
    </submittedName>
</protein>
<proteinExistence type="predicted"/>
<dbReference type="InterPro" id="IPR036282">
    <property type="entry name" value="Glutathione-S-Trfase_C_sf"/>
</dbReference>
<dbReference type="InterPro" id="IPR004045">
    <property type="entry name" value="Glutathione_S-Trfase_N"/>
</dbReference>
<dbReference type="AlphaFoldDB" id="A0A370L699"/>
<keyword evidence="2" id="KW-0808">Transferase</keyword>
<dbReference type="Proteomes" id="UP000255207">
    <property type="component" value="Unassembled WGS sequence"/>
</dbReference>
<dbReference type="PANTHER" id="PTHR43968">
    <property type="match status" value="1"/>
</dbReference>
<dbReference type="CDD" id="cd03205">
    <property type="entry name" value="GST_C_6"/>
    <property type="match status" value="1"/>
</dbReference>
<dbReference type="OrthoDB" id="9795329at2"/>
<dbReference type="GO" id="GO:0016740">
    <property type="term" value="F:transferase activity"/>
    <property type="evidence" value="ECO:0007669"/>
    <property type="project" value="UniProtKB-KW"/>
</dbReference>
<dbReference type="InterPro" id="IPR050983">
    <property type="entry name" value="GST_Omega/HSP26"/>
</dbReference>
<sequence>MLVLRSAPASPFGRKVKIAAYELGLIDKIEITATDTSDPTEVLRSQNPLGKIPTLILEDGTTLFDSRVIVEYLDELAGGGKLFPRGAERFKQLRLQALADGVMDATLLQVYEIRFRPEEGRNAAWVANQAGKVGRALAELEAAPPAFERPRVGEIALASALGYLDLRQEGKWRAAHPNLVAWLDGFAAKVPSFEETRVKS</sequence>
<dbReference type="Pfam" id="PF13409">
    <property type="entry name" value="GST_N_2"/>
    <property type="match status" value="1"/>
</dbReference>
<comment type="caution">
    <text evidence="2">The sequence shown here is derived from an EMBL/GenBank/DDBJ whole genome shotgun (WGS) entry which is preliminary data.</text>
</comment>
<name>A0A370L699_9HYPH</name>
<evidence type="ECO:0000313" key="3">
    <source>
        <dbReference type="Proteomes" id="UP000255207"/>
    </source>
</evidence>
<evidence type="ECO:0000259" key="1">
    <source>
        <dbReference type="PROSITE" id="PS50404"/>
    </source>
</evidence>
<feature type="domain" description="GST N-terminal" evidence="1">
    <location>
        <begin position="1"/>
        <end position="81"/>
    </location>
</feature>
<dbReference type="RefSeq" id="WP_114829331.1">
    <property type="nucleotide sequence ID" value="NZ_QQTO01000021.1"/>
</dbReference>
<dbReference type="PANTHER" id="PTHR43968:SF6">
    <property type="entry name" value="GLUTATHIONE S-TRANSFERASE OMEGA"/>
    <property type="match status" value="1"/>
</dbReference>
<dbReference type="InterPro" id="IPR036249">
    <property type="entry name" value="Thioredoxin-like_sf"/>
</dbReference>
<dbReference type="EMBL" id="QQTP01000005">
    <property type="protein sequence ID" value="RDJ25285.1"/>
    <property type="molecule type" value="Genomic_DNA"/>
</dbReference>